<evidence type="ECO:0000259" key="5">
    <source>
        <dbReference type="Pfam" id="PF16755"/>
    </source>
</evidence>
<dbReference type="InterPro" id="IPR015943">
    <property type="entry name" value="WD40/YVTN_repeat-like_dom_sf"/>
</dbReference>
<dbReference type="Pfam" id="PF16755">
    <property type="entry name" value="Beta-prop_NUP159_NUP214"/>
    <property type="match status" value="1"/>
</dbReference>
<feature type="region of interest" description="Disordered" evidence="4">
    <location>
        <begin position="483"/>
        <end position="697"/>
    </location>
</feature>
<feature type="compositionally biased region" description="Polar residues" evidence="4">
    <location>
        <begin position="1020"/>
        <end position="1036"/>
    </location>
</feature>
<dbReference type="Proteomes" id="UP000001608">
    <property type="component" value="Chromosome 9"/>
</dbReference>
<evidence type="ECO:0000256" key="4">
    <source>
        <dbReference type="SAM" id="MobiDB-lite"/>
    </source>
</evidence>
<feature type="compositionally biased region" description="Basic and acidic residues" evidence="4">
    <location>
        <begin position="1095"/>
        <end position="1105"/>
    </location>
</feature>
<evidence type="ECO:0000256" key="1">
    <source>
        <dbReference type="ARBA" id="ARBA00004123"/>
    </source>
</evidence>
<proteinExistence type="predicted"/>
<feature type="region of interest" description="Disordered" evidence="4">
    <location>
        <begin position="805"/>
        <end position="902"/>
    </location>
</feature>
<feature type="compositionally biased region" description="Basic and acidic residues" evidence="4">
    <location>
        <begin position="1146"/>
        <end position="1169"/>
    </location>
</feature>
<dbReference type="InterPro" id="IPR039462">
    <property type="entry name" value="Nup159/Nup146_N"/>
</dbReference>
<feature type="compositionally biased region" description="Polar residues" evidence="4">
    <location>
        <begin position="835"/>
        <end position="845"/>
    </location>
</feature>
<sequence>MSSLKDEVPTETSEDFGFKFLGQKQILPSFNEKLPFASLQNLDISNSKSLFVAASGSKAVVGELQLLRDHITSDSTPLTFKWEKEIPDVIFVCFHDDQVLVSTRNALYSLDLEELSEFRTVTSFEKPVFQLKNVNNTLVILDSVNDLTALDLRTKSTKQLAQNVTSFDVTNSQLAVLLKDRSFQSFAWRNGEMEKQFEFSLPSELEELPVEEYSPLSVTILSPQDFLAVFGNVISETDDEVSYDQKMYIIKHIDGSASFQETFDITPPFGQIVRFPYMYKVTLSGLIEPDANVNVLASSCSSEVSIWDSKQVIEPSQDSERAVLPISEETDKDTNPIGVAVDVVTSGTILEPCSGVDTIERLPLVYILNNEGSLQIVGLFHVAAIKSGRYSINLESLEHEKSLSPTSEKIPIAGQEQEEKKKNNESSKALSENPFTSANTSGFTFLKTQPAAANSLQSQSSSTFGAPSFGSSAFKIDLPSVSSTSTGVASSEQDATDPASAKPVFGKPAFGAIAKEPSTSESAFGKPSFGAPSFGSGKSPVESPASGSAFGKPSFGTPSFGSGKSSVESPASGSAFGKPSFGTPSFGSGNSSVEPPASGSAFGKPSFGTPSFGSGNSSAEPPASGSAFGKPSFGTPSFGSGNSSVEPPASGSAFGKPSFGTPSFGSGNSSVEPPASGSAFGKPSFGTSAFGTASSNETNSGSIFGKAAFGSSSFAPANNELFGSNFTISKPTVDSPKEVDSTSPFPSSGDQSEDESKSDVDSSSTPFGTKPNTSTKPKTNAFDFGSSSFGSGFSKALESVGSDTTFKFGTQASPFSSQLGNKSPFSSFTKDDTENGSLSKGSTSEINDDNEEHESNGPNVSGNDLTDSTVEQTSSTRLPETPSDEDGEVIEEEAQKSPIGKLTETIKKSANIDMAGLKNPVFGNHVKAKSESPFSAFATNITKPSSTTPAFSFGNSTMNKSNTSTVSPMEEADNKETSEKGPITLKSVENPFLPAKEERTGESSKKDHNDDPKDGYVSGSEISVRTSESAFDTTANEEIPKSQDVNYHEKSETDPKYSQHAVVDHDNKSKEMNETSKNNERSGQPNHGVQGDGIALKKDNEKENFDSNMAIKQFEDHQSSEEDASEKDSRQSSEVKESDDNMSLNSDRDESISESYDKLEDINTDELPHGGEAFKAREVSASADFDVQTSLEDNYAESGIQTDLSESSKENEVQTDAIPVKHNSTQTVKKEAVDNGLQTEPVETCNFSVQTFEGDENYLAEQCKPKQLKEYYTSAKVSNIPFVSQNSTLRLIESTFQTVEAEFTVLMENIRNMDTFFTDQSSIPLVKRTVRSINNLYTWRIPEAEILLNIQNNIKCEQMQITNANIQDLKEKVTDYVRKDIAQMTEDVANAKEEYLFLMHFDDASSGYVKDLSTHQFRMQKTLRQKLFDVSAKINHTEELLNILKLFTVKNKRLDDNPLVAKLAKESLARDGLLKEIKLLREQVSRLQLEEKGKKASSFDASSSITKDMKGFKVVEVGLAMNTKKQIGDFFKNLNMAK</sequence>
<feature type="region of interest" description="Disordered" evidence="4">
    <location>
        <begin position="725"/>
        <end position="782"/>
    </location>
</feature>
<evidence type="ECO:0000313" key="7">
    <source>
        <dbReference type="Proteomes" id="UP000001608"/>
    </source>
</evidence>
<keyword evidence="2" id="KW-0813">Transport</keyword>
<feature type="region of interest" description="Disordered" evidence="4">
    <location>
        <begin position="939"/>
        <end position="1169"/>
    </location>
</feature>
<comment type="caution">
    <text evidence="6">The sequence shown here is derived from an EMBL/GenBank/DDBJ whole genome shotgun (WGS) entry which is preliminary data.</text>
</comment>
<dbReference type="EMBL" id="DG000045">
    <property type="protein sequence ID" value="GAA24005.1"/>
    <property type="molecule type" value="Genomic_DNA"/>
</dbReference>
<dbReference type="Gene3D" id="2.130.10.10">
    <property type="entry name" value="YVTN repeat-like/Quinoprotein amine dehydrogenase"/>
    <property type="match status" value="1"/>
</dbReference>
<dbReference type="OrthoDB" id="248320at2759"/>
<feature type="domain" description="Nucleoporin Nup159/Nup146 N-terminal" evidence="5">
    <location>
        <begin position="35"/>
        <end position="374"/>
    </location>
</feature>
<feature type="compositionally biased region" description="Polar residues" evidence="4">
    <location>
        <begin position="634"/>
        <end position="645"/>
    </location>
</feature>
<feature type="region of interest" description="Disordered" evidence="4">
    <location>
        <begin position="403"/>
        <end position="435"/>
    </location>
</feature>
<comment type="subcellular location">
    <subcellularLocation>
        <location evidence="1">Nucleus</location>
    </subcellularLocation>
</comment>
<feature type="compositionally biased region" description="Polar residues" evidence="4">
    <location>
        <begin position="660"/>
        <end position="671"/>
    </location>
</feature>
<protein>
    <submittedName>
        <fullName evidence="6">K7_Nup159p</fullName>
    </submittedName>
</protein>
<feature type="compositionally biased region" description="Polar residues" evidence="4">
    <location>
        <begin position="582"/>
        <end position="593"/>
    </location>
</feature>
<feature type="compositionally biased region" description="Polar residues" evidence="4">
    <location>
        <begin position="608"/>
        <end position="619"/>
    </location>
</feature>
<feature type="compositionally biased region" description="Polar residues" evidence="4">
    <location>
        <begin position="685"/>
        <end position="697"/>
    </location>
</feature>
<reference evidence="6 7" key="1">
    <citation type="journal article" date="2011" name="DNA Res.">
        <title>Whole-genome sequencing of sake yeast Saccharomyces cerevisiae Kyokai no. 7.</title>
        <authorList>
            <person name="Akao T."/>
            <person name="Yashiro I."/>
            <person name="Hosoyama A."/>
            <person name="Kitagaki H."/>
            <person name="Horikawa H."/>
            <person name="Watanabe D."/>
            <person name="Akada R."/>
            <person name="Ando Y."/>
            <person name="Harashima S."/>
            <person name="Inoue T."/>
            <person name="Inoue Y."/>
            <person name="Kajiwara S."/>
            <person name="Kitamoto K."/>
            <person name="Kitamoto N."/>
            <person name="Kobayashi O."/>
            <person name="Kuhara S."/>
            <person name="Masubuchi T."/>
            <person name="Mizoguchi H."/>
            <person name="Nakao Y."/>
            <person name="Nakazato A."/>
            <person name="Namise M."/>
            <person name="Oba T."/>
            <person name="Ogata T."/>
            <person name="Ohta A."/>
            <person name="Sato M."/>
            <person name="Shibasaki S."/>
            <person name="Takatsume Y."/>
            <person name="Tanimoto S."/>
            <person name="Tsuboi H."/>
            <person name="Nishimura A."/>
            <person name="Yoda K."/>
            <person name="Ishikawa T."/>
            <person name="Iwashita K."/>
            <person name="Fujita N."/>
            <person name="Shimoi H."/>
        </authorList>
    </citation>
    <scope>NUCLEOTIDE SEQUENCE [LARGE SCALE GENOMIC DNA]</scope>
    <source>
        <strain evidence="7">Kyokai no. 7 / NBRC 101557</strain>
    </source>
</reference>
<feature type="compositionally biased region" description="Basic and acidic residues" evidence="4">
    <location>
        <begin position="1113"/>
        <end position="1139"/>
    </location>
</feature>
<feature type="compositionally biased region" description="Low complexity" evidence="4">
    <location>
        <begin position="761"/>
        <end position="782"/>
    </location>
</feature>
<keyword evidence="3" id="KW-0539">Nucleus</keyword>
<feature type="compositionally biased region" description="Basic and acidic residues" evidence="4">
    <location>
        <begin position="995"/>
        <end position="1014"/>
    </location>
</feature>
<organism evidence="6 7">
    <name type="scientific">Saccharomyces cerevisiae (strain Kyokai no. 7 / NBRC 101557)</name>
    <name type="common">Baker's yeast</name>
    <dbReference type="NCBI Taxonomy" id="721032"/>
    <lineage>
        <taxon>Eukaryota</taxon>
        <taxon>Fungi</taxon>
        <taxon>Dikarya</taxon>
        <taxon>Ascomycota</taxon>
        <taxon>Saccharomycotina</taxon>
        <taxon>Saccharomycetes</taxon>
        <taxon>Saccharomycetales</taxon>
        <taxon>Saccharomycetaceae</taxon>
        <taxon>Saccharomyces</taxon>
    </lineage>
</organism>
<evidence type="ECO:0000256" key="3">
    <source>
        <dbReference type="ARBA" id="ARBA00023242"/>
    </source>
</evidence>
<feature type="compositionally biased region" description="Polar residues" evidence="4">
    <location>
        <begin position="805"/>
        <end position="828"/>
    </location>
</feature>
<accession>G2WG36</accession>
<name>G2WG36_YEASK</name>
<feature type="compositionally biased region" description="Polar residues" evidence="4">
    <location>
        <begin position="556"/>
        <end position="572"/>
    </location>
</feature>
<evidence type="ECO:0000313" key="6">
    <source>
        <dbReference type="EMBL" id="GAA24005.1"/>
    </source>
</evidence>
<feature type="compositionally biased region" description="Acidic residues" evidence="4">
    <location>
        <begin position="882"/>
        <end position="892"/>
    </location>
</feature>
<feature type="compositionally biased region" description="Basic and acidic residues" evidence="4">
    <location>
        <begin position="1038"/>
        <end position="1080"/>
    </location>
</feature>
<dbReference type="GO" id="GO:0005634">
    <property type="term" value="C:nucleus"/>
    <property type="evidence" value="ECO:0007669"/>
    <property type="project" value="UniProtKB-SubCell"/>
</dbReference>
<feature type="compositionally biased region" description="Polar residues" evidence="4">
    <location>
        <begin position="856"/>
        <end position="878"/>
    </location>
</feature>
<gene>
    <name evidence="6" type="primary">K7_NUP159</name>
    <name evidence="6" type="ORF">SYK7_034601</name>
</gene>
<dbReference type="HOGENOM" id="CLU_250354_0_0_1"/>
<feature type="compositionally biased region" description="Polar residues" evidence="4">
    <location>
        <begin position="939"/>
        <end position="967"/>
    </location>
</feature>
<dbReference type="SUPFAM" id="SSF117289">
    <property type="entry name" value="Nucleoporin domain"/>
    <property type="match status" value="1"/>
</dbReference>
<evidence type="ECO:0000256" key="2">
    <source>
        <dbReference type="ARBA" id="ARBA00022448"/>
    </source>
</evidence>